<feature type="disulfide bond" evidence="10">
    <location>
        <begin position="845"/>
        <end position="860"/>
    </location>
</feature>
<dbReference type="Gene3D" id="1.10.2000.10">
    <property type="entry name" value="Frizzled cysteine-rich domain"/>
    <property type="match status" value="1"/>
</dbReference>
<keyword evidence="5 11" id="KW-0645">Protease</keyword>
<dbReference type="InterPro" id="IPR023415">
    <property type="entry name" value="LDLR_class-A_CS"/>
</dbReference>
<dbReference type="InterPro" id="IPR020067">
    <property type="entry name" value="Frizzled_dom"/>
</dbReference>
<feature type="disulfide bond" evidence="10">
    <location>
        <begin position="210"/>
        <end position="225"/>
    </location>
</feature>
<dbReference type="Gene3D" id="4.10.400.10">
    <property type="entry name" value="Low-density Lipoprotein Receptor"/>
    <property type="match status" value="7"/>
</dbReference>
<dbReference type="PROSITE" id="PS50060">
    <property type="entry name" value="MAM_2"/>
    <property type="match status" value="3"/>
</dbReference>
<feature type="disulfide bond" evidence="10">
    <location>
        <begin position="173"/>
        <end position="188"/>
    </location>
</feature>
<keyword evidence="8" id="KW-0735">Signal-anchor</keyword>
<evidence type="ECO:0000256" key="9">
    <source>
        <dbReference type="ARBA" id="ARBA00023157"/>
    </source>
</evidence>
<dbReference type="SMART" id="SM00137">
    <property type="entry name" value="MAM"/>
    <property type="match status" value="3"/>
</dbReference>
<evidence type="ECO:0000256" key="11">
    <source>
        <dbReference type="RuleBase" id="RU363034"/>
    </source>
</evidence>
<dbReference type="Pfam" id="PF01392">
    <property type="entry name" value="Fz"/>
    <property type="match status" value="1"/>
</dbReference>
<dbReference type="SMART" id="SM00192">
    <property type="entry name" value="LDLa"/>
    <property type="match status" value="8"/>
</dbReference>
<dbReference type="GO" id="GO:0004252">
    <property type="term" value="F:serine-type endopeptidase activity"/>
    <property type="evidence" value="ECO:0007669"/>
    <property type="project" value="InterPro"/>
</dbReference>
<dbReference type="Gene3D" id="2.60.120.200">
    <property type="match status" value="3"/>
</dbReference>
<dbReference type="FunFam" id="2.40.10.10:FF:000003">
    <property type="entry name" value="Transmembrane serine protease 3"/>
    <property type="match status" value="1"/>
</dbReference>
<dbReference type="InterPro" id="IPR033116">
    <property type="entry name" value="TRYPSIN_SER"/>
</dbReference>
<dbReference type="PANTHER" id="PTHR24252:SF8">
    <property type="entry name" value="ACROSIN"/>
    <property type="match status" value="1"/>
</dbReference>
<reference evidence="15" key="1">
    <citation type="submission" date="2021-04" db="EMBL/GenBank/DDBJ databases">
        <authorList>
            <consortium name="Molecular Ecology Group"/>
        </authorList>
    </citation>
    <scope>NUCLEOTIDE SEQUENCE</scope>
</reference>
<dbReference type="InterPro" id="IPR013320">
    <property type="entry name" value="ConA-like_dom_sf"/>
</dbReference>
<evidence type="ECO:0000256" key="4">
    <source>
        <dbReference type="ARBA" id="ARBA00017161"/>
    </source>
</evidence>
<dbReference type="SUPFAM" id="SSF63501">
    <property type="entry name" value="Frizzled cysteine-rich domain"/>
    <property type="match status" value="1"/>
</dbReference>
<dbReference type="CDD" id="cd00190">
    <property type="entry name" value="Tryp_SPc"/>
    <property type="match status" value="1"/>
</dbReference>
<feature type="disulfide bond" evidence="10">
    <location>
        <begin position="227"/>
        <end position="239"/>
    </location>
</feature>
<feature type="disulfide bond" evidence="10">
    <location>
        <begin position="1069"/>
        <end position="1081"/>
    </location>
</feature>
<proteinExistence type="predicted"/>
<dbReference type="InterPro" id="IPR000998">
    <property type="entry name" value="MAM_dom"/>
</dbReference>
<feature type="disulfide bond" evidence="10">
    <location>
        <begin position="1076"/>
        <end position="1094"/>
    </location>
</feature>
<dbReference type="PANTHER" id="PTHR24252">
    <property type="entry name" value="ACROSIN-RELATED"/>
    <property type="match status" value="1"/>
</dbReference>
<dbReference type="OrthoDB" id="10061449at2759"/>
<dbReference type="AlphaFoldDB" id="A0A8S3ZDB5"/>
<evidence type="ECO:0000256" key="6">
    <source>
        <dbReference type="ARBA" id="ARBA00022801"/>
    </source>
</evidence>
<dbReference type="SUPFAM" id="SSF50494">
    <property type="entry name" value="Trypsin-like serine proteases"/>
    <property type="match status" value="1"/>
</dbReference>
<dbReference type="EC" id="3.4.21.10" evidence="3"/>
<evidence type="ECO:0000313" key="15">
    <source>
        <dbReference type="EMBL" id="CAG5127169.1"/>
    </source>
</evidence>
<dbReference type="EMBL" id="CAJHNH020002591">
    <property type="protein sequence ID" value="CAG5127169.1"/>
    <property type="molecule type" value="Genomic_DNA"/>
</dbReference>
<evidence type="ECO:0000256" key="1">
    <source>
        <dbReference type="ARBA" id="ARBA00001656"/>
    </source>
</evidence>
<sequence>MIVFEAYVTPSPSITTSAITVPTTSSTSTLPTTPGSTATPYCEPLKSSLCSNFGYTKTTFPNLWGDKSAEEANKTYYSVAERSVSSGCSPNILFYVCSALFPSCEGDGEVKFPCTSFCAEVNESCPLLFHQNCDRISDPRLDHCVKPPPKITCQATEFACININKCVPKSAVCNKVNDCGDWSDERQCDCHPEFEIQCAMGLCVPSYYRCDQQVQCPDSSDEVGCECEKNQYKCEGGPCIMPEWLCDGQKDCPKEDDEGYCHNCSVDQFMCVDFSCIPSAEECDGIPQCADHTDEMNCIFKTEPNSAFFIKSDGDVIEVCTDGFTDAHGDTACLKMGEISLKNWTSVAGHGPSFFQLDPNGDHMSVIGKGKSVKRCSGNVVAVECNTKECGHPLENLPSFIINGQDALPGAWPWLVSVRKYTLHQCGGAIIHPYFILTAAHCIESSMDFTHMWIAAGTLRLSQLGPHGQMKKIRRVITYPGYKQLEGNDIALLELAEPLKYNDYIKPLCFPEKGDVFTRANRCYIAGWGHTKGVQGETSEHQQETKLTLWDTTKCNSSFVWNGRVQQSEMCAGYFNGLVAACSGDSGSPVACQDETKTWKVVGVASYVYKTCSVATKPLVFTDTSLYIDWINNHTVCQFTCGDGICLFDKKMLCDTVADCKDKSDEIDLCDVSANCSFTEKFVCGYQSKWQLTSSRGTDSDNRFPLFDHTIGNFRGMYLLGNSRGDDLISPRIDINTSHCMRFHYHMRGRVDQGMAVSAHSLDRKQWNTVWNVEQTIGPDRWLMGMFDLAPGNYDVVFRPHDNRRFALDDMWLIEGKCEKLDCFPGEFMCLTFEAKNCLPVASRCNIVVDCDNGEDEADCAAPAVYTCDFENGNICSLEQHTDDTTISEWIMTNSSNTPYHMPDHTFGNASGTLLKVKTEALLPRDQIFMSQQLNLRNMEHCLQFFYALTSPVTLQITLEWENKLKNLIKMTNRRTNGWLATQATLPAIGQTKFATLTYAVIGGTLGHWVEEQAIMLDDITITPGSCPPFICPAGFLLCEDEAYCVSQDKICDRQIDCSRSTDENHCECTESEFKCPNGPCIPKEKMCDLTRHCPDGSDEGTICDVKNSVSCDFEDAFLCGYKVNTSQTVFHWAHARGKTGDAYTGPSSDHTSIVNDMLNGHYVIADSQLHGNYSSLESIPFVSTGTGLEFYYHAWYFLTSELMTGRLLLIVTFKDNGTQIQLWSAEPNNQDVWKFVCLDLPLGNISISFVAHRGSSFRANIAVDDILLLDTNCSNSHT</sequence>
<evidence type="ECO:0000256" key="7">
    <source>
        <dbReference type="ARBA" id="ARBA00022825"/>
    </source>
</evidence>
<evidence type="ECO:0000256" key="2">
    <source>
        <dbReference type="ARBA" id="ARBA00004401"/>
    </source>
</evidence>
<dbReference type="PRINTS" id="PR00261">
    <property type="entry name" value="LDLRECEPTOR"/>
</dbReference>
<evidence type="ECO:0000259" key="12">
    <source>
        <dbReference type="PROSITE" id="PS50038"/>
    </source>
</evidence>
<dbReference type="PROSITE" id="PS50038">
    <property type="entry name" value="FZ"/>
    <property type="match status" value="1"/>
</dbReference>
<dbReference type="InterPro" id="IPR002172">
    <property type="entry name" value="LDrepeatLR_classA_rpt"/>
</dbReference>
<feature type="domain" description="Peptidase S1" evidence="14">
    <location>
        <begin position="401"/>
        <end position="636"/>
    </location>
</feature>
<name>A0A8S3ZDB5_9EUPU</name>
<dbReference type="CDD" id="cd06263">
    <property type="entry name" value="MAM"/>
    <property type="match status" value="1"/>
</dbReference>
<dbReference type="InterPro" id="IPR009003">
    <property type="entry name" value="Peptidase_S1_PA"/>
</dbReference>
<comment type="caution">
    <text evidence="10">Lacks conserved residue(s) required for the propagation of feature annotation.</text>
</comment>
<feature type="domain" description="MAM" evidence="13">
    <location>
        <begin position="1110"/>
        <end position="1276"/>
    </location>
</feature>
<dbReference type="CDD" id="cd07066">
    <property type="entry name" value="CRD_FZ"/>
    <property type="match status" value="1"/>
</dbReference>
<dbReference type="Gene3D" id="2.40.10.10">
    <property type="entry name" value="Trypsin-like serine proteases"/>
    <property type="match status" value="1"/>
</dbReference>
<feature type="disulfide bond" evidence="10">
    <location>
        <begin position="264"/>
        <end position="276"/>
    </location>
</feature>
<dbReference type="InterPro" id="IPR018114">
    <property type="entry name" value="TRYPSIN_HIS"/>
</dbReference>
<dbReference type="SMART" id="SM00020">
    <property type="entry name" value="Tryp_SPc"/>
    <property type="match status" value="1"/>
</dbReference>
<feature type="domain" description="MAM" evidence="13">
    <location>
        <begin position="866"/>
        <end position="1029"/>
    </location>
</feature>
<dbReference type="SMART" id="SM00063">
    <property type="entry name" value="FRI"/>
    <property type="match status" value="1"/>
</dbReference>
<dbReference type="GO" id="GO:0006508">
    <property type="term" value="P:proteolysis"/>
    <property type="evidence" value="ECO:0007669"/>
    <property type="project" value="UniProtKB-KW"/>
</dbReference>
<dbReference type="PROSITE" id="PS00135">
    <property type="entry name" value="TRYPSIN_SER"/>
    <property type="match status" value="1"/>
</dbReference>
<feature type="disulfide bond" evidence="10">
    <location>
        <begin position="246"/>
        <end position="261"/>
    </location>
</feature>
<evidence type="ECO:0000256" key="10">
    <source>
        <dbReference type="PROSITE-ProRule" id="PRU00124"/>
    </source>
</evidence>
<dbReference type="InterPro" id="IPR001254">
    <property type="entry name" value="Trypsin_dom"/>
</dbReference>
<feature type="disulfide bond" evidence="10">
    <location>
        <begin position="1052"/>
        <end position="1067"/>
    </location>
</feature>
<dbReference type="PROSITE" id="PS01209">
    <property type="entry name" value="LDLRA_1"/>
    <property type="match status" value="4"/>
</dbReference>
<dbReference type="GO" id="GO:0005886">
    <property type="term" value="C:plasma membrane"/>
    <property type="evidence" value="ECO:0007669"/>
    <property type="project" value="UniProtKB-SubCell"/>
</dbReference>
<dbReference type="Pfam" id="PF00629">
    <property type="entry name" value="MAM"/>
    <property type="match status" value="3"/>
</dbReference>
<evidence type="ECO:0000313" key="16">
    <source>
        <dbReference type="Proteomes" id="UP000678393"/>
    </source>
</evidence>
<dbReference type="SUPFAM" id="SSF57424">
    <property type="entry name" value="LDL receptor-like module"/>
    <property type="match status" value="7"/>
</dbReference>
<dbReference type="PROSITE" id="PS00134">
    <property type="entry name" value="TRYPSIN_HIS"/>
    <property type="match status" value="1"/>
</dbReference>
<dbReference type="InterPro" id="IPR043504">
    <property type="entry name" value="Peptidase_S1_PA_chymotrypsin"/>
</dbReference>
<feature type="disulfide bond" evidence="10">
    <location>
        <begin position="283"/>
        <end position="298"/>
    </location>
</feature>
<keyword evidence="8" id="KW-0812">Transmembrane</keyword>
<dbReference type="PROSITE" id="PS50240">
    <property type="entry name" value="TRYPSIN_DOM"/>
    <property type="match status" value="1"/>
</dbReference>
<dbReference type="PROSITE" id="PS50068">
    <property type="entry name" value="LDLRA_2"/>
    <property type="match status" value="8"/>
</dbReference>
<keyword evidence="16" id="KW-1185">Reference proteome</keyword>
<dbReference type="Pfam" id="PF00089">
    <property type="entry name" value="Trypsin"/>
    <property type="match status" value="1"/>
</dbReference>
<keyword evidence="6 11" id="KW-0378">Hydrolase</keyword>
<evidence type="ECO:0000259" key="14">
    <source>
        <dbReference type="PROSITE" id="PS50240"/>
    </source>
</evidence>
<accession>A0A8S3ZDB5</accession>
<dbReference type="InterPro" id="IPR036790">
    <property type="entry name" value="Frizzled_dom_sf"/>
</dbReference>
<keyword evidence="9 10" id="KW-1015">Disulfide bond</keyword>
<evidence type="ECO:0000256" key="5">
    <source>
        <dbReference type="ARBA" id="ARBA00022670"/>
    </source>
</evidence>
<feature type="disulfide bond" evidence="10">
    <location>
        <begin position="271"/>
        <end position="289"/>
    </location>
</feature>
<comment type="catalytic activity">
    <reaction evidence="1">
        <text>Preferential cleavage: Arg-|-Xaa, Lys-|-Xaa.</text>
        <dbReference type="EC" id="3.4.21.10"/>
    </reaction>
</comment>
<evidence type="ECO:0000256" key="8">
    <source>
        <dbReference type="ARBA" id="ARBA00022968"/>
    </source>
</evidence>
<dbReference type="SUPFAM" id="SSF49899">
    <property type="entry name" value="Concanavalin A-like lectins/glucanases"/>
    <property type="match status" value="3"/>
</dbReference>
<dbReference type="Proteomes" id="UP000678393">
    <property type="component" value="Unassembled WGS sequence"/>
</dbReference>
<dbReference type="InterPro" id="IPR036055">
    <property type="entry name" value="LDL_receptor-like_sf"/>
</dbReference>
<organism evidence="15 16">
    <name type="scientific">Candidula unifasciata</name>
    <dbReference type="NCBI Taxonomy" id="100452"/>
    <lineage>
        <taxon>Eukaryota</taxon>
        <taxon>Metazoa</taxon>
        <taxon>Spiralia</taxon>
        <taxon>Lophotrochozoa</taxon>
        <taxon>Mollusca</taxon>
        <taxon>Gastropoda</taxon>
        <taxon>Heterobranchia</taxon>
        <taxon>Euthyneura</taxon>
        <taxon>Panpulmonata</taxon>
        <taxon>Eupulmonata</taxon>
        <taxon>Stylommatophora</taxon>
        <taxon>Helicina</taxon>
        <taxon>Helicoidea</taxon>
        <taxon>Geomitridae</taxon>
        <taxon>Candidula</taxon>
    </lineage>
</organism>
<feature type="non-terminal residue" evidence="15">
    <location>
        <position position="1279"/>
    </location>
</feature>
<evidence type="ECO:0000256" key="3">
    <source>
        <dbReference type="ARBA" id="ARBA00012050"/>
    </source>
</evidence>
<keyword evidence="7 11" id="KW-0720">Serine protease</keyword>
<gene>
    <name evidence="15" type="ORF">CUNI_LOCUS12727</name>
</gene>
<feature type="domain" description="FZ" evidence="12">
    <location>
        <begin position="37"/>
        <end position="163"/>
    </location>
</feature>
<feature type="disulfide bond" evidence="10">
    <location>
        <begin position="234"/>
        <end position="252"/>
    </location>
</feature>
<comment type="subcellular location">
    <subcellularLocation>
        <location evidence="2">Cell membrane</location>
        <topology evidence="2">Single-pass type II membrane protein</topology>
    </subcellularLocation>
</comment>
<feature type="domain" description="MAM" evidence="13">
    <location>
        <begin position="674"/>
        <end position="820"/>
    </location>
</feature>
<dbReference type="Pfam" id="PF00057">
    <property type="entry name" value="Ldl_recept_a"/>
    <property type="match status" value="5"/>
</dbReference>
<evidence type="ECO:0000259" key="13">
    <source>
        <dbReference type="PROSITE" id="PS50060"/>
    </source>
</evidence>
<feature type="disulfide bond" evidence="10">
    <location>
        <begin position="198"/>
        <end position="216"/>
    </location>
</feature>
<dbReference type="CDD" id="cd00112">
    <property type="entry name" value="LDLa"/>
    <property type="match status" value="8"/>
</dbReference>
<comment type="caution">
    <text evidence="15">The sequence shown here is derived from an EMBL/GenBank/DDBJ whole genome shotgun (WGS) entry which is preliminary data.</text>
</comment>
<protein>
    <recommendedName>
        <fullName evidence="4">Acrosin</fullName>
        <ecNumber evidence="3">3.4.21.10</ecNumber>
    </recommendedName>
</protein>